<dbReference type="InterPro" id="IPR023635">
    <property type="entry name" value="Peptide_deformylase"/>
</dbReference>
<feature type="binding site" evidence="2">
    <location>
        <position position="131"/>
    </location>
    <ligand>
        <name>Fe cation</name>
        <dbReference type="ChEBI" id="CHEBI:24875"/>
    </ligand>
</feature>
<proteinExistence type="inferred from homology"/>
<dbReference type="EC" id="3.5.1.88" evidence="2"/>
<accession>A0ABY1JB34</accession>
<dbReference type="NCBIfam" id="NF001159">
    <property type="entry name" value="PRK00150.1-3"/>
    <property type="match status" value="1"/>
</dbReference>
<keyword evidence="4" id="KW-1185">Reference proteome</keyword>
<evidence type="ECO:0000313" key="3">
    <source>
        <dbReference type="EMBL" id="SIN63171.1"/>
    </source>
</evidence>
<keyword evidence="2" id="KW-0648">Protein biosynthesis</keyword>
<dbReference type="RefSeq" id="WP_014806660.1">
    <property type="nucleotide sequence ID" value="NZ_DAONBL010000001.1"/>
</dbReference>
<feature type="active site" evidence="2">
    <location>
        <position position="128"/>
    </location>
</feature>
<organism evidence="3 4">
    <name type="scientific">Acetomicrobium flavidum</name>
    <dbReference type="NCBI Taxonomy" id="49896"/>
    <lineage>
        <taxon>Bacteria</taxon>
        <taxon>Thermotogati</taxon>
        <taxon>Synergistota</taxon>
        <taxon>Synergistia</taxon>
        <taxon>Synergistales</taxon>
        <taxon>Acetomicrobiaceae</taxon>
        <taxon>Acetomicrobium</taxon>
    </lineage>
</organism>
<dbReference type="SUPFAM" id="SSF56420">
    <property type="entry name" value="Peptide deformylase"/>
    <property type="match status" value="1"/>
</dbReference>
<dbReference type="PANTHER" id="PTHR10458">
    <property type="entry name" value="PEPTIDE DEFORMYLASE"/>
    <property type="match status" value="1"/>
</dbReference>
<keyword evidence="2" id="KW-0408">Iron</keyword>
<keyword evidence="2" id="KW-0479">Metal-binding</keyword>
<comment type="cofactor">
    <cofactor evidence="2">
        <name>Fe(2+)</name>
        <dbReference type="ChEBI" id="CHEBI:29033"/>
    </cofactor>
    <text evidence="2">Binds 1 Fe(2+) ion.</text>
</comment>
<dbReference type="PRINTS" id="PR01576">
    <property type="entry name" value="PDEFORMYLASE"/>
</dbReference>
<dbReference type="CDD" id="cd00487">
    <property type="entry name" value="Pep_deformylase"/>
    <property type="match status" value="1"/>
</dbReference>
<evidence type="ECO:0000256" key="2">
    <source>
        <dbReference type="HAMAP-Rule" id="MF_00163"/>
    </source>
</evidence>
<name>A0ABY1JB34_9BACT</name>
<dbReference type="PIRSF" id="PIRSF004749">
    <property type="entry name" value="Pep_def"/>
    <property type="match status" value="1"/>
</dbReference>
<evidence type="ECO:0000313" key="4">
    <source>
        <dbReference type="Proteomes" id="UP000185093"/>
    </source>
</evidence>
<dbReference type="Proteomes" id="UP000185093">
    <property type="component" value="Unassembled WGS sequence"/>
</dbReference>
<dbReference type="NCBIfam" id="TIGR00079">
    <property type="entry name" value="pept_deformyl"/>
    <property type="match status" value="1"/>
</dbReference>
<dbReference type="InterPro" id="IPR036821">
    <property type="entry name" value="Peptide_deformylase_sf"/>
</dbReference>
<comment type="catalytic activity">
    <reaction evidence="2">
        <text>N-terminal N-formyl-L-methionyl-[peptide] + H2O = N-terminal L-methionyl-[peptide] + formate</text>
        <dbReference type="Rhea" id="RHEA:24420"/>
        <dbReference type="Rhea" id="RHEA-COMP:10639"/>
        <dbReference type="Rhea" id="RHEA-COMP:10640"/>
        <dbReference type="ChEBI" id="CHEBI:15377"/>
        <dbReference type="ChEBI" id="CHEBI:15740"/>
        <dbReference type="ChEBI" id="CHEBI:49298"/>
        <dbReference type="ChEBI" id="CHEBI:64731"/>
        <dbReference type="EC" id="3.5.1.88"/>
    </reaction>
</comment>
<keyword evidence="2" id="KW-0378">Hydrolase</keyword>
<dbReference type="EMBL" id="FSQZ01000001">
    <property type="protein sequence ID" value="SIN63171.1"/>
    <property type="molecule type" value="Genomic_DNA"/>
</dbReference>
<comment type="function">
    <text evidence="2">Removes the formyl group from the N-terminal Met of newly synthesized proteins. Requires at least a dipeptide for an efficient rate of reaction. N-terminal L-methionine is a prerequisite for activity but the enzyme has broad specificity at other positions.</text>
</comment>
<comment type="similarity">
    <text evidence="1 2">Belongs to the polypeptide deformylase family.</text>
</comment>
<dbReference type="Pfam" id="PF01327">
    <property type="entry name" value="Pep_deformylase"/>
    <property type="match status" value="1"/>
</dbReference>
<evidence type="ECO:0000256" key="1">
    <source>
        <dbReference type="ARBA" id="ARBA00010759"/>
    </source>
</evidence>
<dbReference type="PANTHER" id="PTHR10458:SF22">
    <property type="entry name" value="PEPTIDE DEFORMYLASE"/>
    <property type="match status" value="1"/>
</dbReference>
<dbReference type="Gene3D" id="3.90.45.10">
    <property type="entry name" value="Peptide deformylase"/>
    <property type="match status" value="1"/>
</dbReference>
<gene>
    <name evidence="2" type="primary">def</name>
    <name evidence="3" type="ORF">SAMN05444368_0335</name>
</gene>
<sequence>MEIRKYPDPVLRAKNKNVIVFDENLKKIIDDMFETMYANDGLGLAAPQVGINLMIAVVDHEGRKFTLINPVIIEARGEQVGEEGCLSFPEIFEEVKRPETVKVEACNEKGERYTIEASGMLARAFCHEIDHLHGRLIIDMVSPFKRSLIQKKLKQRSKKGVAR</sequence>
<comment type="caution">
    <text evidence="3">The sequence shown here is derived from an EMBL/GenBank/DDBJ whole genome shotgun (WGS) entry which is preliminary data.</text>
</comment>
<reference evidence="3 4" key="1">
    <citation type="submission" date="2016-11" db="EMBL/GenBank/DDBJ databases">
        <authorList>
            <person name="Varghese N."/>
            <person name="Submissions S."/>
        </authorList>
    </citation>
    <scope>NUCLEOTIDE SEQUENCE [LARGE SCALE GENOMIC DNA]</scope>
    <source>
        <strain evidence="3 4">DSM 20664</strain>
    </source>
</reference>
<protein>
    <recommendedName>
        <fullName evidence="2">Peptide deformylase</fullName>
        <shortName evidence="2">PDF</shortName>
        <ecNumber evidence="2">3.5.1.88</ecNumber>
    </recommendedName>
    <alternativeName>
        <fullName evidence="2">Polypeptide deformylase</fullName>
    </alternativeName>
</protein>
<feature type="binding site" evidence="2">
    <location>
        <position position="85"/>
    </location>
    <ligand>
        <name>Fe cation</name>
        <dbReference type="ChEBI" id="CHEBI:24875"/>
    </ligand>
</feature>
<dbReference type="HAMAP" id="MF_00163">
    <property type="entry name" value="Pep_deformylase"/>
    <property type="match status" value="1"/>
</dbReference>
<feature type="binding site" evidence="2">
    <location>
        <position position="127"/>
    </location>
    <ligand>
        <name>Fe cation</name>
        <dbReference type="ChEBI" id="CHEBI:24875"/>
    </ligand>
</feature>